<organism evidence="2 3">
    <name type="scientific">Stenotrophomonas nitritireducens</name>
    <dbReference type="NCBI Taxonomy" id="83617"/>
    <lineage>
        <taxon>Bacteria</taxon>
        <taxon>Pseudomonadati</taxon>
        <taxon>Pseudomonadota</taxon>
        <taxon>Gammaproteobacteria</taxon>
        <taxon>Lysobacterales</taxon>
        <taxon>Lysobacteraceae</taxon>
        <taxon>Stenotrophomonas</taxon>
    </lineage>
</organism>
<evidence type="ECO:0000313" key="2">
    <source>
        <dbReference type="EMBL" id="MBN8798210.1"/>
    </source>
</evidence>
<accession>A0A9D8KU78</accession>
<sequence>MEKLLADWRSNLRLRIGGMVALVILLVNLLAAMEKAKETRIQAYERDARLAASMQAMSREQAWPARADEAQLQLEQLQVGLSEVERVGQVKAEMQVRLARLAQEAGIATPSIKVEDALEVPDHPNSWQ</sequence>
<keyword evidence="1" id="KW-0472">Membrane</keyword>
<keyword evidence="1" id="KW-1133">Transmembrane helix</keyword>
<feature type="transmembrane region" description="Helical" evidence="1">
    <location>
        <begin position="12"/>
        <end position="31"/>
    </location>
</feature>
<evidence type="ECO:0000313" key="3">
    <source>
        <dbReference type="Proteomes" id="UP000664815"/>
    </source>
</evidence>
<feature type="non-terminal residue" evidence="2">
    <location>
        <position position="128"/>
    </location>
</feature>
<name>A0A9D8KU78_9GAMM</name>
<evidence type="ECO:0000256" key="1">
    <source>
        <dbReference type="SAM" id="Phobius"/>
    </source>
</evidence>
<comment type="caution">
    <text evidence="2">The sequence shown here is derived from an EMBL/GenBank/DDBJ whole genome shotgun (WGS) entry which is preliminary data.</text>
</comment>
<keyword evidence="1" id="KW-0812">Transmembrane</keyword>
<dbReference type="EMBL" id="JAFKMG010000263">
    <property type="protein sequence ID" value="MBN8798210.1"/>
    <property type="molecule type" value="Genomic_DNA"/>
</dbReference>
<dbReference type="AlphaFoldDB" id="A0A9D8KU78"/>
<protein>
    <submittedName>
        <fullName evidence="2">Uncharacterized protein</fullName>
    </submittedName>
</protein>
<dbReference type="Proteomes" id="UP000664815">
    <property type="component" value="Unassembled WGS sequence"/>
</dbReference>
<reference evidence="2" key="1">
    <citation type="submission" date="2021-02" db="EMBL/GenBank/DDBJ databases">
        <title>Thiocyanate and organic carbon inputs drive convergent selection for specific autotrophic Afipia and Thiobacillus strains within complex microbiomes.</title>
        <authorList>
            <person name="Huddy R.J."/>
            <person name="Sachdeva R."/>
            <person name="Kadzinga F."/>
            <person name="Kantor R.S."/>
            <person name="Harrison S.T.L."/>
            <person name="Banfield J.F."/>
        </authorList>
    </citation>
    <scope>NUCLEOTIDE SEQUENCE</scope>
    <source>
        <strain evidence="2">SCN18_10_11_15_R1_P_69_7</strain>
    </source>
</reference>
<proteinExistence type="predicted"/>
<gene>
    <name evidence="2" type="ORF">J0H45_02455</name>
</gene>